<sequence>MSVITVEQQTFFEETVSKYTGYAYAIAFRILGNRDDAEDAVQESFFKMYRHMDRYDSRKEMKNWIAVITVNASRDIYRRQKQHAHLDLSHAESVAAGIRAGQSSIDTRLTVEQIMGCLDLKHRIVIVLFYQEQMPTREISRILKVPQVLVKVRLHRARKKLMRILERLEKEQSTDCMP</sequence>
<dbReference type="SUPFAM" id="SSF88659">
    <property type="entry name" value="Sigma3 and sigma4 domains of RNA polymerase sigma factors"/>
    <property type="match status" value="1"/>
</dbReference>
<dbReference type="InterPro" id="IPR013324">
    <property type="entry name" value="RNA_pol_sigma_r3/r4-like"/>
</dbReference>
<keyword evidence="4" id="KW-0804">Transcription</keyword>
<evidence type="ECO:0000256" key="4">
    <source>
        <dbReference type="ARBA" id="ARBA00023163"/>
    </source>
</evidence>
<comment type="similarity">
    <text evidence="1">Belongs to the sigma-70 factor family. ECF subfamily.</text>
</comment>
<evidence type="ECO:0000313" key="7">
    <source>
        <dbReference type="EMBL" id="OGK00915.1"/>
    </source>
</evidence>
<reference evidence="7 8" key="1">
    <citation type="journal article" date="2016" name="Nat. Commun.">
        <title>Thousands of microbial genomes shed light on interconnected biogeochemical processes in an aquifer system.</title>
        <authorList>
            <person name="Anantharaman K."/>
            <person name="Brown C.T."/>
            <person name="Hug L.A."/>
            <person name="Sharon I."/>
            <person name="Castelle C.J."/>
            <person name="Probst A.J."/>
            <person name="Thomas B.C."/>
            <person name="Singh A."/>
            <person name="Wilkins M.J."/>
            <person name="Karaoz U."/>
            <person name="Brodie E.L."/>
            <person name="Williams K.H."/>
            <person name="Hubbard S.S."/>
            <person name="Banfield J.F."/>
        </authorList>
    </citation>
    <scope>NUCLEOTIDE SEQUENCE [LARGE SCALE GENOMIC DNA]</scope>
</reference>
<protein>
    <recommendedName>
        <fullName evidence="9">RNA polymerase subunit sigma-24</fullName>
    </recommendedName>
</protein>
<dbReference type="GO" id="GO:0016987">
    <property type="term" value="F:sigma factor activity"/>
    <property type="evidence" value="ECO:0007669"/>
    <property type="project" value="UniProtKB-KW"/>
</dbReference>
<dbReference type="Gene3D" id="1.10.1740.10">
    <property type="match status" value="1"/>
</dbReference>
<evidence type="ECO:0000259" key="6">
    <source>
        <dbReference type="Pfam" id="PF08281"/>
    </source>
</evidence>
<proteinExistence type="inferred from homology"/>
<dbReference type="CDD" id="cd06171">
    <property type="entry name" value="Sigma70_r4"/>
    <property type="match status" value="1"/>
</dbReference>
<dbReference type="InterPro" id="IPR013249">
    <property type="entry name" value="RNA_pol_sigma70_r4_t2"/>
</dbReference>
<dbReference type="PANTHER" id="PTHR43133">
    <property type="entry name" value="RNA POLYMERASE ECF-TYPE SIGMA FACTO"/>
    <property type="match status" value="1"/>
</dbReference>
<dbReference type="InterPro" id="IPR036388">
    <property type="entry name" value="WH-like_DNA-bd_sf"/>
</dbReference>
<dbReference type="SUPFAM" id="SSF88946">
    <property type="entry name" value="Sigma2 domain of RNA polymerase sigma factors"/>
    <property type="match status" value="1"/>
</dbReference>
<dbReference type="Pfam" id="PF08281">
    <property type="entry name" value="Sigma70_r4_2"/>
    <property type="match status" value="1"/>
</dbReference>
<accession>A0A1F7F2M3</accession>
<evidence type="ECO:0000259" key="5">
    <source>
        <dbReference type="Pfam" id="PF04542"/>
    </source>
</evidence>
<evidence type="ECO:0000256" key="3">
    <source>
        <dbReference type="ARBA" id="ARBA00023082"/>
    </source>
</evidence>
<dbReference type="GO" id="GO:0006352">
    <property type="term" value="P:DNA-templated transcription initiation"/>
    <property type="evidence" value="ECO:0007669"/>
    <property type="project" value="InterPro"/>
</dbReference>
<name>A0A1F7F2M3_UNCRA</name>
<dbReference type="GO" id="GO:0003677">
    <property type="term" value="F:DNA binding"/>
    <property type="evidence" value="ECO:0007669"/>
    <property type="project" value="InterPro"/>
</dbReference>
<dbReference type="PANTHER" id="PTHR43133:SF51">
    <property type="entry name" value="RNA POLYMERASE SIGMA FACTOR"/>
    <property type="match status" value="1"/>
</dbReference>
<feature type="domain" description="RNA polymerase sigma factor 70 region 4 type 2" evidence="6">
    <location>
        <begin position="111"/>
        <end position="161"/>
    </location>
</feature>
<dbReference type="InterPro" id="IPR013325">
    <property type="entry name" value="RNA_pol_sigma_r2"/>
</dbReference>
<dbReference type="NCBIfam" id="TIGR02937">
    <property type="entry name" value="sigma70-ECF"/>
    <property type="match status" value="1"/>
</dbReference>
<keyword evidence="3" id="KW-0731">Sigma factor</keyword>
<keyword evidence="2" id="KW-0805">Transcription regulation</keyword>
<organism evidence="7 8">
    <name type="scientific">Candidatus Raymondbacteria bacterium RIFOXYD12_FULL_49_13</name>
    <dbReference type="NCBI Taxonomy" id="1817890"/>
    <lineage>
        <taxon>Bacteria</taxon>
        <taxon>Raymondiibacteriota</taxon>
    </lineage>
</organism>
<dbReference type="Gene3D" id="1.10.10.10">
    <property type="entry name" value="Winged helix-like DNA-binding domain superfamily/Winged helix DNA-binding domain"/>
    <property type="match status" value="1"/>
</dbReference>
<feature type="domain" description="RNA polymerase sigma-70 region 2" evidence="5">
    <location>
        <begin position="16"/>
        <end position="81"/>
    </location>
</feature>
<evidence type="ECO:0000313" key="8">
    <source>
        <dbReference type="Proteomes" id="UP000179243"/>
    </source>
</evidence>
<gene>
    <name evidence="7" type="ORF">A2519_12760</name>
</gene>
<comment type="caution">
    <text evidence="7">The sequence shown here is derived from an EMBL/GenBank/DDBJ whole genome shotgun (WGS) entry which is preliminary data.</text>
</comment>
<dbReference type="InterPro" id="IPR007627">
    <property type="entry name" value="RNA_pol_sigma70_r2"/>
</dbReference>
<dbReference type="InterPro" id="IPR014284">
    <property type="entry name" value="RNA_pol_sigma-70_dom"/>
</dbReference>
<evidence type="ECO:0008006" key="9">
    <source>
        <dbReference type="Google" id="ProtNLM"/>
    </source>
</evidence>
<dbReference type="AlphaFoldDB" id="A0A1F7F2M3"/>
<dbReference type="Proteomes" id="UP000179243">
    <property type="component" value="Unassembled WGS sequence"/>
</dbReference>
<evidence type="ECO:0000256" key="2">
    <source>
        <dbReference type="ARBA" id="ARBA00023015"/>
    </source>
</evidence>
<dbReference type="InterPro" id="IPR039425">
    <property type="entry name" value="RNA_pol_sigma-70-like"/>
</dbReference>
<evidence type="ECO:0000256" key="1">
    <source>
        <dbReference type="ARBA" id="ARBA00010641"/>
    </source>
</evidence>
<dbReference type="EMBL" id="MFYX01000138">
    <property type="protein sequence ID" value="OGK00915.1"/>
    <property type="molecule type" value="Genomic_DNA"/>
</dbReference>
<dbReference type="Pfam" id="PF04542">
    <property type="entry name" value="Sigma70_r2"/>
    <property type="match status" value="1"/>
</dbReference>